<proteinExistence type="predicted"/>
<evidence type="ECO:0008006" key="4">
    <source>
        <dbReference type="Google" id="ProtNLM"/>
    </source>
</evidence>
<keyword evidence="3" id="KW-1185">Reference proteome</keyword>
<name>A0ABW7A0M7_9HYPH</name>
<feature type="transmembrane region" description="Helical" evidence="1">
    <location>
        <begin position="291"/>
        <end position="312"/>
    </location>
</feature>
<accession>A0ABW7A0M7</accession>
<feature type="transmembrane region" description="Helical" evidence="1">
    <location>
        <begin position="324"/>
        <end position="345"/>
    </location>
</feature>
<feature type="transmembrane region" description="Helical" evidence="1">
    <location>
        <begin position="113"/>
        <end position="131"/>
    </location>
</feature>
<dbReference type="EMBL" id="JBAFVH010000013">
    <property type="protein sequence ID" value="MFG1374575.1"/>
    <property type="molecule type" value="Genomic_DNA"/>
</dbReference>
<feature type="transmembrane region" description="Helical" evidence="1">
    <location>
        <begin position="59"/>
        <end position="76"/>
    </location>
</feature>
<protein>
    <recommendedName>
        <fullName evidence="4">O-antigen ligase-like membrane protein</fullName>
    </recommendedName>
</protein>
<feature type="transmembrane region" description="Helical" evidence="1">
    <location>
        <begin position="210"/>
        <end position="229"/>
    </location>
</feature>
<keyword evidence="1" id="KW-1133">Transmembrane helix</keyword>
<evidence type="ECO:0000256" key="1">
    <source>
        <dbReference type="SAM" id="Phobius"/>
    </source>
</evidence>
<keyword evidence="1" id="KW-0812">Transmembrane</keyword>
<keyword evidence="1" id="KW-0472">Membrane</keyword>
<evidence type="ECO:0000313" key="2">
    <source>
        <dbReference type="EMBL" id="MFG1374575.1"/>
    </source>
</evidence>
<feature type="transmembrane region" description="Helical" evidence="1">
    <location>
        <begin position="365"/>
        <end position="385"/>
    </location>
</feature>
<organism evidence="2 3">
    <name type="scientific">Xanthobacter oligotrophicus</name>
    <dbReference type="NCBI Taxonomy" id="2607286"/>
    <lineage>
        <taxon>Bacteria</taxon>
        <taxon>Pseudomonadati</taxon>
        <taxon>Pseudomonadota</taxon>
        <taxon>Alphaproteobacteria</taxon>
        <taxon>Hyphomicrobiales</taxon>
        <taxon>Xanthobacteraceae</taxon>
        <taxon>Xanthobacter</taxon>
    </lineage>
</organism>
<sequence length="431" mass="48344">MVIAFLSFAARDGLTGAVRYFLALGHLDMLWFVPDLMAFGLVVVFAYQQIFVKKNPIGILFVFAFIFSLGVSVYFMKSDALAFVSTIKSFTPMFIGFCFYNRSITERRWVRQVLLVLLVASAAGLILNPYMEYPWAGQTITAFGVEKQATKLWWQGGEVRFGGFAGDSTMAAFMVLFLYAFLAPYMSLAINVASWPFLALAIHTSTSKTALGIFFIYVMMFVAAKLLRYPKRIDTFLRRSALWSFVALLVPPVLMLAFSGVNLEGLSPTLMSMADRINNTWQQPFETVAQLFPVGLVIGCGIGCFAYPMQYTPMAEYHVPFDNFYMTTFLMMGFPFLIVVLYQIYNVRLMKDPIRLSLVVLFNLYSITIQCYGPSFATLMYGYIFSEMFSIAWRRERGIQPALTSPSSFGVGASWSGGADVGLKAGRQPAQ</sequence>
<feature type="transmembrane region" description="Helical" evidence="1">
    <location>
        <begin position="29"/>
        <end position="47"/>
    </location>
</feature>
<feature type="transmembrane region" description="Helical" evidence="1">
    <location>
        <begin position="82"/>
        <end position="101"/>
    </location>
</feature>
<dbReference type="RefSeq" id="WP_393994203.1">
    <property type="nucleotide sequence ID" value="NZ_JBAFVH010000013.1"/>
</dbReference>
<reference evidence="2 3" key="1">
    <citation type="submission" date="2024-02" db="EMBL/GenBank/DDBJ databases">
        <title>Expansion and revision of Xanthobacter and proposal of Roseixanthobacter gen. nov.</title>
        <authorList>
            <person name="Soltysiak M.P.M."/>
            <person name="Jalihal A."/>
            <person name="Ory A."/>
            <person name="Chrisophersen C."/>
            <person name="Lee A.D."/>
            <person name="Boulton J."/>
            <person name="Springer M."/>
        </authorList>
    </citation>
    <scope>NUCLEOTIDE SEQUENCE [LARGE SCALE GENOMIC DNA]</scope>
    <source>
        <strain evidence="2 3">23A</strain>
    </source>
</reference>
<evidence type="ECO:0000313" key="3">
    <source>
        <dbReference type="Proteomes" id="UP001604002"/>
    </source>
</evidence>
<feature type="transmembrane region" description="Helical" evidence="1">
    <location>
        <begin position="161"/>
        <end position="181"/>
    </location>
</feature>
<comment type="caution">
    <text evidence="2">The sequence shown here is derived from an EMBL/GenBank/DDBJ whole genome shotgun (WGS) entry which is preliminary data.</text>
</comment>
<feature type="transmembrane region" description="Helical" evidence="1">
    <location>
        <begin position="241"/>
        <end position="261"/>
    </location>
</feature>
<dbReference type="Proteomes" id="UP001604002">
    <property type="component" value="Unassembled WGS sequence"/>
</dbReference>
<gene>
    <name evidence="2" type="ORF">V5F32_20555</name>
</gene>